<dbReference type="EMBL" id="DF849148">
    <property type="protein sequence ID" value="GAT55853.1"/>
    <property type="molecule type" value="Genomic_DNA"/>
</dbReference>
<feature type="compositionally biased region" description="Polar residues" evidence="1">
    <location>
        <begin position="238"/>
        <end position="252"/>
    </location>
</feature>
<name>A0ABQ0LXT9_MYCCL</name>
<feature type="region of interest" description="Disordered" evidence="1">
    <location>
        <begin position="234"/>
        <end position="335"/>
    </location>
</feature>
<feature type="domain" description="DUF7918" evidence="2">
    <location>
        <begin position="12"/>
        <end position="211"/>
    </location>
</feature>
<protein>
    <recommendedName>
        <fullName evidence="2">DUF7918 domain-containing protein</fullName>
    </recommendedName>
</protein>
<dbReference type="Proteomes" id="UP000815677">
    <property type="component" value="Unassembled WGS sequence"/>
</dbReference>
<feature type="compositionally biased region" description="Acidic residues" evidence="1">
    <location>
        <begin position="300"/>
        <end position="309"/>
    </location>
</feature>
<dbReference type="PANTHER" id="PTHR36223:SF1">
    <property type="entry name" value="TRANSCRIPTION ELONGATION FACTOR EAF N-TERMINAL DOMAIN-CONTAINING PROTEIN"/>
    <property type="match status" value="1"/>
</dbReference>
<proteinExistence type="predicted"/>
<feature type="compositionally biased region" description="Basic and acidic residues" evidence="1">
    <location>
        <begin position="312"/>
        <end position="329"/>
    </location>
</feature>
<organism evidence="3 4">
    <name type="scientific">Mycena chlorophos</name>
    <name type="common">Agaric fungus</name>
    <name type="synonym">Agaricus chlorophos</name>
    <dbReference type="NCBI Taxonomy" id="658473"/>
    <lineage>
        <taxon>Eukaryota</taxon>
        <taxon>Fungi</taxon>
        <taxon>Dikarya</taxon>
        <taxon>Basidiomycota</taxon>
        <taxon>Agaricomycotina</taxon>
        <taxon>Agaricomycetes</taxon>
        <taxon>Agaricomycetidae</taxon>
        <taxon>Agaricales</taxon>
        <taxon>Marasmiineae</taxon>
        <taxon>Mycenaceae</taxon>
        <taxon>Mycena</taxon>
    </lineage>
</organism>
<evidence type="ECO:0000256" key="1">
    <source>
        <dbReference type="SAM" id="MobiDB-lite"/>
    </source>
</evidence>
<evidence type="ECO:0000313" key="4">
    <source>
        <dbReference type="Proteomes" id="UP000815677"/>
    </source>
</evidence>
<sequence>MLVWQDTFRAWVTIDDRPMDEHCVQTSVADRTITCFVASETFSVNWVNESHRDASDGKVFVDGVLCGGKIIRKDAGLPATRRKSGLTDGLTLKRFVFSAIAIEPDPSGPANEQDTAKKRTPNPDFGLIKLVIFPVIVGEETEGGKKELPRMRCSEGAKGTITQQVQLSAVENLKKPQKISHTQKTGPPLVTFCFKYRSRDELRRLEIVPPSPSPPALKHISKPVEDSVDLALCPRPSPTRTQSIVYSPNASPSPLRPVAASQPEARVLKPKPFPLPSPTRFKLESSQDVVASSRKRAAQEDEDVIDLTLDDAPTRVESRPRKRVKHEDDGIIDLT</sequence>
<dbReference type="Pfam" id="PF25534">
    <property type="entry name" value="DUF7918"/>
    <property type="match status" value="1"/>
</dbReference>
<dbReference type="PANTHER" id="PTHR36223">
    <property type="entry name" value="BETA-LACTAMASE-TYPE TRANSPEPTIDASE FOLD DOMAIN CONTAINING PROTEIN"/>
    <property type="match status" value="1"/>
</dbReference>
<gene>
    <name evidence="3" type="ORF">MCHLO_12578</name>
</gene>
<keyword evidence="4" id="KW-1185">Reference proteome</keyword>
<dbReference type="InterPro" id="IPR057678">
    <property type="entry name" value="DUF7918"/>
</dbReference>
<reference evidence="3" key="1">
    <citation type="submission" date="2014-09" db="EMBL/GenBank/DDBJ databases">
        <title>Genome sequence of the luminous mushroom Mycena chlorophos for searching fungal bioluminescence genes.</title>
        <authorList>
            <person name="Tanaka Y."/>
            <person name="Kasuga D."/>
            <person name="Oba Y."/>
            <person name="Hase S."/>
            <person name="Sato K."/>
            <person name="Oba Y."/>
            <person name="Sakakibara Y."/>
        </authorList>
    </citation>
    <scope>NUCLEOTIDE SEQUENCE</scope>
</reference>
<accession>A0ABQ0LXT9</accession>
<evidence type="ECO:0000259" key="2">
    <source>
        <dbReference type="Pfam" id="PF25534"/>
    </source>
</evidence>
<evidence type="ECO:0000313" key="3">
    <source>
        <dbReference type="EMBL" id="GAT55853.1"/>
    </source>
</evidence>